<name>A0A7M1AXZ2_9BACT</name>
<evidence type="ECO:0000313" key="3">
    <source>
        <dbReference type="Proteomes" id="UP000593910"/>
    </source>
</evidence>
<dbReference type="Pfam" id="PF06934">
    <property type="entry name" value="CTI"/>
    <property type="match status" value="1"/>
</dbReference>
<dbReference type="EMBL" id="CP041165">
    <property type="protein sequence ID" value="QOP42323.1"/>
    <property type="molecule type" value="Genomic_DNA"/>
</dbReference>
<dbReference type="PROSITE" id="PS51257">
    <property type="entry name" value="PROKAR_LIPOPROTEIN"/>
    <property type="match status" value="1"/>
</dbReference>
<dbReference type="GO" id="GO:0016853">
    <property type="term" value="F:isomerase activity"/>
    <property type="evidence" value="ECO:0007669"/>
    <property type="project" value="UniProtKB-KW"/>
</dbReference>
<proteinExistence type="predicted"/>
<organism evidence="2 3">
    <name type="scientific">Sulfurimonas marina</name>
    <dbReference type="NCBI Taxonomy" id="2590551"/>
    <lineage>
        <taxon>Bacteria</taxon>
        <taxon>Pseudomonadati</taxon>
        <taxon>Campylobacterota</taxon>
        <taxon>Epsilonproteobacteria</taxon>
        <taxon>Campylobacterales</taxon>
        <taxon>Sulfurimonadaceae</taxon>
        <taxon>Sulfurimonas</taxon>
    </lineage>
</organism>
<evidence type="ECO:0000313" key="2">
    <source>
        <dbReference type="EMBL" id="QOP42323.1"/>
    </source>
</evidence>
<feature type="chain" id="PRO_5032846698" evidence="1">
    <location>
        <begin position="22"/>
        <end position="786"/>
    </location>
</feature>
<evidence type="ECO:0000256" key="1">
    <source>
        <dbReference type="SAM" id="SignalP"/>
    </source>
</evidence>
<sequence length="786" mass="92435">MYRIVFLFALFLSGCSLPQVAPVKVGQQQKDVSFSEDVKPILDKRCVVCHSCYNSPCQAKLSSFAGIDRGGSKIEVYNATRLSPQTPTRLFIDAKNTQEWHTKGFFSLTQNLEDTNGTSNDSIMLHLLHNKQTNPDVIGDYDPEHDTLMCPKDKEELSKYLYEKPNHGMPYGFPALKQREYITLASWLFQGAKDDHNSAVQVSKNAQKEIEKWEKFLNAQDPKHQMSARYLYEHLYLAHIYFSSAKGEFFELVRSYTPAPQPTDIIPTLRPFDDPQVEKFYYRFRKIESTIVHKTHMIMKFDDTVLARYNELFMEPEWREKPHTISYDTKISANPFIAYKQIPASSRYQFLLDNSKFIVMTFIRGPVCRGQMALNVIHDHFWVMFRDPKFDIAVIDPEFIDTQVQNLSLPIENVDHDLLKTFSDEYRERYEHYYQAKKERTTQLFNGGYPIESIYKGVKSSDSPILTVYRHFDSASVSRGVLGEEPRTMWVIDYAQFERLYYALVAGYDVFGNVSHQTNIRRYMDFLRMEGEANFLEYMPQKKRLSIMESWYINDESVVDDAKYVAIEKLNNKIVYKTDDYKHEFIEKIVNQYLPKDLNITFDRMNYKTKAEMKTLTMPKDYKTAFDYIQATRALTLPGSGFVRFMTDRGANNMLLRIEMEDGTFITKNLVINRWHDNVNSLFMEESMLDPSKDTMDFLDSFIGSYPNVFIDVKFSQLPEFLNLMKNTTGTLKDLQKFQKYFISRSDPRFWEYYDWFQKEFDRQNGVEAGLYDLNRYARTPWQKSH</sequence>
<dbReference type="Proteomes" id="UP000593910">
    <property type="component" value="Chromosome"/>
</dbReference>
<accession>A0A7M1AXZ2</accession>
<dbReference type="KEGG" id="smax:FJR03_00260"/>
<keyword evidence="2" id="KW-0413">Isomerase</keyword>
<dbReference type="InterPro" id="IPR010706">
    <property type="entry name" value="Fatty_acid_cis-trans_isomerase"/>
</dbReference>
<dbReference type="AlphaFoldDB" id="A0A7M1AXZ2"/>
<reference evidence="2 3" key="1">
    <citation type="submission" date="2019-06" db="EMBL/GenBank/DDBJ databases">
        <title>Sulfurimonas gotlandica sp. nov., a chemoautotrophic and psychrotolerant epsilonproteobacterium isolated from a pelagic redoxcline, and an emended description of the genus Sulfurimonas.</title>
        <authorList>
            <person name="Wang S."/>
            <person name="Jiang L."/>
            <person name="Shao Z."/>
        </authorList>
    </citation>
    <scope>NUCLEOTIDE SEQUENCE [LARGE SCALE GENOMIC DNA]</scope>
    <source>
        <strain evidence="2 3">B2</strain>
    </source>
</reference>
<keyword evidence="1" id="KW-0732">Signal</keyword>
<gene>
    <name evidence="2" type="ORF">FJR03_00260</name>
</gene>
<feature type="signal peptide" evidence="1">
    <location>
        <begin position="1"/>
        <end position="21"/>
    </location>
</feature>
<keyword evidence="3" id="KW-1185">Reference proteome</keyword>
<protein>
    <submittedName>
        <fullName evidence="2">Peptidylprolyl isomerase</fullName>
    </submittedName>
</protein>